<dbReference type="AlphaFoldDB" id="A0A120I916"/>
<dbReference type="HAMAP" id="MF_00038">
    <property type="entry name" value="MraY"/>
    <property type="match status" value="1"/>
</dbReference>
<protein>
    <recommendedName>
        <fullName evidence="7 8">Phospho-N-acetylmuramoyl-pentapeptide-transferase</fullName>
        <ecNumber evidence="7 8">2.7.8.13</ecNumber>
    </recommendedName>
    <alternativeName>
        <fullName evidence="7">UDP-MurNAc-pentapeptide phosphotransferase</fullName>
    </alternativeName>
</protein>
<feature type="transmembrane region" description="Helical" evidence="7">
    <location>
        <begin position="74"/>
        <end position="92"/>
    </location>
</feature>
<comment type="cofactor">
    <cofactor evidence="7 9">
        <name>Mg(2+)</name>
        <dbReference type="ChEBI" id="CHEBI:18420"/>
    </cofactor>
</comment>
<keyword evidence="5 7" id="KW-1133">Transmembrane helix</keyword>
<evidence type="ECO:0000313" key="10">
    <source>
        <dbReference type="EMBL" id="AMB93503.1"/>
    </source>
</evidence>
<keyword evidence="6 7" id="KW-0472">Membrane</keyword>
<dbReference type="EMBL" id="CP014160">
    <property type="protein sequence ID" value="AMB93503.1"/>
    <property type="molecule type" value="Genomic_DNA"/>
</dbReference>
<keyword evidence="7 9" id="KW-0460">Magnesium</keyword>
<evidence type="ECO:0000313" key="11">
    <source>
        <dbReference type="EMBL" id="PKZ21768.1"/>
    </source>
</evidence>
<dbReference type="KEGG" id="asan:AWM72_01455"/>
<keyword evidence="7" id="KW-0961">Cell wall biogenesis/degradation</keyword>
<keyword evidence="7" id="KW-0133">Cell shape</keyword>
<feature type="transmembrane region" description="Helical" evidence="7">
    <location>
        <begin position="248"/>
        <end position="273"/>
    </location>
</feature>
<feature type="transmembrane region" description="Helical" evidence="7">
    <location>
        <begin position="196"/>
        <end position="214"/>
    </location>
</feature>
<dbReference type="Pfam" id="PF00953">
    <property type="entry name" value="Glycos_transf_4"/>
    <property type="match status" value="1"/>
</dbReference>
<dbReference type="GO" id="GO:0051301">
    <property type="term" value="P:cell division"/>
    <property type="evidence" value="ECO:0007669"/>
    <property type="project" value="UniProtKB-KW"/>
</dbReference>
<keyword evidence="7" id="KW-0132">Cell division</keyword>
<dbReference type="GO" id="GO:0071555">
    <property type="term" value="P:cell wall organization"/>
    <property type="evidence" value="ECO:0007669"/>
    <property type="project" value="UniProtKB-KW"/>
</dbReference>
<evidence type="ECO:0000256" key="7">
    <source>
        <dbReference type="HAMAP-Rule" id="MF_00038"/>
    </source>
</evidence>
<keyword evidence="7" id="KW-0131">Cell cycle</keyword>
<dbReference type="GO" id="GO:0005886">
    <property type="term" value="C:plasma membrane"/>
    <property type="evidence" value="ECO:0007669"/>
    <property type="project" value="UniProtKB-SubCell"/>
</dbReference>
<dbReference type="OrthoDB" id="9805475at2"/>
<comment type="subcellular location">
    <subcellularLocation>
        <location evidence="7">Cell membrane</location>
        <topology evidence="7">Multi-pass membrane protein</topology>
    </subcellularLocation>
    <subcellularLocation>
        <location evidence="1">Membrane</location>
        <topology evidence="1">Multi-pass membrane protein</topology>
    </subcellularLocation>
</comment>
<feature type="transmembrane region" description="Helical" evidence="7">
    <location>
        <begin position="137"/>
        <end position="157"/>
    </location>
</feature>
<keyword evidence="4 7" id="KW-0812">Transmembrane</keyword>
<name>A0A120I916_9LACT</name>
<dbReference type="CDD" id="cd06852">
    <property type="entry name" value="GT_MraY"/>
    <property type="match status" value="1"/>
</dbReference>
<dbReference type="EC" id="2.7.8.13" evidence="7 8"/>
<dbReference type="InterPro" id="IPR018480">
    <property type="entry name" value="PNAcMuramoyl-5peptid_Trfase_CS"/>
</dbReference>
<dbReference type="PANTHER" id="PTHR22926">
    <property type="entry name" value="PHOSPHO-N-ACETYLMURAMOYL-PENTAPEPTIDE-TRANSFERASE"/>
    <property type="match status" value="1"/>
</dbReference>
<reference evidence="12" key="2">
    <citation type="submission" date="2016-01" db="EMBL/GenBank/DDBJ databases">
        <title>Six Aerococcus type strain genome sequencing and assembly using PacBio and Illumina Hiseq.</title>
        <authorList>
            <person name="Carkaci D."/>
            <person name="Dargis R."/>
            <person name="Nielsen X.C."/>
            <person name="Skovgaard O."/>
            <person name="Fuursted K."/>
            <person name="Christensen J.J."/>
        </authorList>
    </citation>
    <scope>NUCLEOTIDE SEQUENCE [LARGE SCALE GENOMIC DNA]</scope>
    <source>
        <strain evidence="12">CCUG43001</strain>
    </source>
</reference>
<dbReference type="PROSITE" id="PS01348">
    <property type="entry name" value="MRAY_2"/>
    <property type="match status" value="1"/>
</dbReference>
<feature type="transmembrane region" description="Helical" evidence="7">
    <location>
        <begin position="112"/>
        <end position="131"/>
    </location>
</feature>
<evidence type="ECO:0000256" key="2">
    <source>
        <dbReference type="ARBA" id="ARBA00005583"/>
    </source>
</evidence>
<evidence type="ECO:0000256" key="9">
    <source>
        <dbReference type="PIRSR" id="PIRSR600715-1"/>
    </source>
</evidence>
<dbReference type="GO" id="GO:0008963">
    <property type="term" value="F:phospho-N-acetylmuramoyl-pentapeptide-transferase activity"/>
    <property type="evidence" value="ECO:0007669"/>
    <property type="project" value="UniProtKB-UniRule"/>
</dbReference>
<keyword evidence="7" id="KW-0573">Peptidoglycan synthesis</keyword>
<dbReference type="InterPro" id="IPR000715">
    <property type="entry name" value="Glycosyl_transferase_4"/>
</dbReference>
<feature type="transmembrane region" description="Helical" evidence="7">
    <location>
        <begin position="221"/>
        <end position="242"/>
    </location>
</feature>
<feature type="transmembrane region" description="Helical" evidence="7">
    <location>
        <begin position="294"/>
        <end position="314"/>
    </location>
</feature>
<comment type="function">
    <text evidence="7">Catalyzes the initial step of the lipid cycle reactions in the biosynthesis of the cell wall peptidoglycan: transfers peptidoglycan precursor phospho-MurNAc-pentapeptide from UDP-MurNAc-pentapeptide onto the lipid carrier undecaprenyl phosphate, yielding undecaprenyl-pyrophosphoryl-MurNAc-pentapeptide, known as lipid I.</text>
</comment>
<proteinExistence type="inferred from homology"/>
<evidence type="ECO:0000256" key="3">
    <source>
        <dbReference type="ARBA" id="ARBA00022679"/>
    </source>
</evidence>
<organism evidence="10 12">
    <name type="scientific">Aerococcus sanguinicola</name>
    <dbReference type="NCBI Taxonomy" id="119206"/>
    <lineage>
        <taxon>Bacteria</taxon>
        <taxon>Bacillati</taxon>
        <taxon>Bacillota</taxon>
        <taxon>Bacilli</taxon>
        <taxon>Lactobacillales</taxon>
        <taxon>Aerococcaceae</taxon>
        <taxon>Aerococcus</taxon>
    </lineage>
</organism>
<dbReference type="PANTHER" id="PTHR22926:SF5">
    <property type="entry name" value="PHOSPHO-N-ACETYLMURAMOYL-PENTAPEPTIDE-TRANSFERASE HOMOLOG"/>
    <property type="match status" value="1"/>
</dbReference>
<feature type="transmembrane region" description="Helical" evidence="7">
    <location>
        <begin position="6"/>
        <end position="24"/>
    </location>
</feature>
<keyword evidence="7" id="KW-1003">Cell membrane</keyword>
<dbReference type="EMBL" id="PKGY01000003">
    <property type="protein sequence ID" value="PKZ21768.1"/>
    <property type="molecule type" value="Genomic_DNA"/>
</dbReference>
<dbReference type="Proteomes" id="UP000069912">
    <property type="component" value="Chromosome"/>
</dbReference>
<evidence type="ECO:0000256" key="5">
    <source>
        <dbReference type="ARBA" id="ARBA00022989"/>
    </source>
</evidence>
<gene>
    <name evidence="7" type="primary">mraY</name>
    <name evidence="10" type="ORF">AWM72_01455</name>
    <name evidence="11" type="ORF">CYJ28_07655</name>
</gene>
<dbReference type="NCBIfam" id="TIGR00445">
    <property type="entry name" value="mraY"/>
    <property type="match status" value="1"/>
</dbReference>
<accession>A0A120I916</accession>
<keyword evidence="12" id="KW-1185">Reference proteome</keyword>
<dbReference type="GO" id="GO:0046872">
    <property type="term" value="F:metal ion binding"/>
    <property type="evidence" value="ECO:0007669"/>
    <property type="project" value="UniProtKB-KW"/>
</dbReference>
<evidence type="ECO:0000256" key="4">
    <source>
        <dbReference type="ARBA" id="ARBA00022692"/>
    </source>
</evidence>
<keyword evidence="7 9" id="KW-0479">Metal-binding</keyword>
<evidence type="ECO:0000256" key="8">
    <source>
        <dbReference type="NCBIfam" id="TIGR00445"/>
    </source>
</evidence>
<dbReference type="GeneID" id="92902739"/>
<dbReference type="GO" id="GO:0008360">
    <property type="term" value="P:regulation of cell shape"/>
    <property type="evidence" value="ECO:0007669"/>
    <property type="project" value="UniProtKB-KW"/>
</dbReference>
<feature type="transmembrane region" description="Helical" evidence="7">
    <location>
        <begin position="45"/>
        <end position="68"/>
    </location>
</feature>
<dbReference type="Proteomes" id="UP000234239">
    <property type="component" value="Unassembled WGS sequence"/>
</dbReference>
<feature type="binding site" evidence="9">
    <location>
        <position position="225"/>
    </location>
    <ligand>
        <name>Mg(2+)</name>
        <dbReference type="ChEBI" id="CHEBI:18420"/>
    </ligand>
</feature>
<evidence type="ECO:0000256" key="6">
    <source>
        <dbReference type="ARBA" id="ARBA00023136"/>
    </source>
</evidence>
<feature type="binding site" evidence="9">
    <location>
        <position position="165"/>
    </location>
    <ligand>
        <name>Mg(2+)</name>
        <dbReference type="ChEBI" id="CHEBI:18420"/>
    </ligand>
</feature>
<dbReference type="GO" id="GO:0009252">
    <property type="term" value="P:peptidoglycan biosynthetic process"/>
    <property type="evidence" value="ECO:0007669"/>
    <property type="project" value="UniProtKB-UniRule"/>
</dbReference>
<dbReference type="RefSeq" id="WP_067972077.1">
    <property type="nucleotide sequence ID" value="NZ_CAJHKM010000006.1"/>
</dbReference>
<dbReference type="InterPro" id="IPR003524">
    <property type="entry name" value="PNAcMuramoyl-5peptid_Trfase"/>
</dbReference>
<comment type="pathway">
    <text evidence="7">Cell wall biogenesis; peptidoglycan biosynthesis.</text>
</comment>
<dbReference type="Pfam" id="PF10555">
    <property type="entry name" value="MraY_sig1"/>
    <property type="match status" value="1"/>
</dbReference>
<keyword evidence="3 7" id="KW-0808">Transferase</keyword>
<dbReference type="UniPathway" id="UPA00219"/>
<evidence type="ECO:0000313" key="12">
    <source>
        <dbReference type="Proteomes" id="UP000069912"/>
    </source>
</evidence>
<evidence type="ECO:0000256" key="1">
    <source>
        <dbReference type="ARBA" id="ARBA00004141"/>
    </source>
</evidence>
<reference evidence="10 12" key="1">
    <citation type="journal article" date="2016" name="Genome Announc.">
        <title>Complete Genome Sequences of Aerococcus christensenii CCUG 28831T, Aerococcus sanguinicola CCUG 43001T, Aerococcus urinae CCUG 36881T, Aerococcus urinaeequi CCUG 28094T, Aerococcus urinaehominis CCUG 42038 BT, and Aerococcus viridans CCUG 4311T.</title>
        <authorList>
            <person name="Carkaci D."/>
            <person name="Dargis R."/>
            <person name="Nielsen X.C."/>
            <person name="Skovgaard O."/>
            <person name="Fuursted K."/>
            <person name="Christensen J.J."/>
        </authorList>
    </citation>
    <scope>NUCLEOTIDE SEQUENCE [LARGE SCALE GENOMIC DNA]</scope>
    <source>
        <strain evidence="10 12">CCUG43001</strain>
    </source>
</reference>
<comment type="similarity">
    <text evidence="2 7">Belongs to the glycosyltransferase 4 family. MraY subfamily.</text>
</comment>
<comment type="catalytic activity">
    <reaction evidence="7">
        <text>UDP-N-acetyl-alpha-D-muramoyl-L-alanyl-gamma-D-glutamyl-L-lysyl-D-alanyl-D-alanine + di-trans,octa-cis-undecaprenyl phosphate = Mur2Ac(oyl-L-Ala-gamma-D-Glu-L-Lys-D-Ala-D-Ala)-di-trans,octa-cis-undecaprenyl diphosphate + UMP</text>
        <dbReference type="Rhea" id="RHEA:21920"/>
        <dbReference type="ChEBI" id="CHEBI:57865"/>
        <dbReference type="ChEBI" id="CHEBI:60032"/>
        <dbReference type="ChEBI" id="CHEBI:60392"/>
        <dbReference type="ChEBI" id="CHEBI:70758"/>
        <dbReference type="EC" id="2.7.8.13"/>
    </reaction>
</comment>
<evidence type="ECO:0000313" key="13">
    <source>
        <dbReference type="Proteomes" id="UP000234239"/>
    </source>
</evidence>
<reference evidence="11 13" key="3">
    <citation type="submission" date="2017-12" db="EMBL/GenBank/DDBJ databases">
        <title>Phylogenetic diversity of female urinary microbiome.</title>
        <authorList>
            <person name="Thomas-White K."/>
            <person name="Wolfe A.J."/>
        </authorList>
    </citation>
    <scope>NUCLEOTIDE SEQUENCE [LARGE SCALE GENOMIC DNA]</scope>
    <source>
        <strain evidence="11 13">UMB0139</strain>
    </source>
</reference>
<sequence length="315" mass="34576">MLLSFIFCYAITTLAMPFFIKYMHKKQFGQAIREEGPAWHQAKSGTPAMGGLVFLGASVLTVLMMSIVQQHWSNSAWALVIALLFFGGIGFADDFLKIFKKQNEGLSSKQKFVLQLLGSALMFFIFVLFGLEVEIPIFNIASLSHPILIFFFLLFWITGFSNAFNLTDGLDGLSSGCGIISFAAYLTMALQAGEQGIALFCVTMIAALLGFILFNVKPAKIFMGDVGSLALGAVLAVLSLLIGNPWTLLFAGIIYVAETASVILQVASFKLTGKRIFKMSPIHHHFEMLGWSEWKVDLVFWAVQIIGALIAIAIF</sequence>